<protein>
    <submittedName>
        <fullName evidence="1">Alpha/beta hydrolase</fullName>
    </submittedName>
</protein>
<name>A0ABY6D7H7_9RHOB</name>
<evidence type="ECO:0000313" key="1">
    <source>
        <dbReference type="EMBL" id="UXX81844.1"/>
    </source>
</evidence>
<dbReference type="RefSeq" id="WP_263046948.1">
    <property type="nucleotide sequence ID" value="NZ_CP106738.1"/>
</dbReference>
<keyword evidence="1" id="KW-0378">Hydrolase</keyword>
<dbReference type="EMBL" id="CP106738">
    <property type="protein sequence ID" value="UXX81844.1"/>
    <property type="molecule type" value="Genomic_DNA"/>
</dbReference>
<dbReference type="Gene3D" id="3.40.50.1820">
    <property type="entry name" value="alpha/beta hydrolase"/>
    <property type="match status" value="1"/>
</dbReference>
<dbReference type="InterPro" id="IPR010297">
    <property type="entry name" value="DUF900_hydrolase"/>
</dbReference>
<gene>
    <name evidence="1" type="ORF">N7U68_11985</name>
</gene>
<keyword evidence="2" id="KW-1185">Reference proteome</keyword>
<accession>A0ABY6D7H7</accession>
<sequence>MPLIQVNATPQGPCLGGTSWPLVPVLCNALRQPGPVMIMIHGFKFQPDHPTCCPHRHILSLDPRVQCRKAISWPRALGIGQGAKDEGLGIAFGWSARGTIWQAYSQAALAGRALADLLQAIHRIDPNRPVHVLAHSLGARVVLRALGTPGLPPTAVQRVILLSAAEFSIEADRALNSDAGRKTEFISITSRENDLFDFLLERLIRAPRQGDRALGFGLPPGANTLNLQLDNLQTRVALRRAGIPIGAARARICHWSTYLQPGVFDFYRAILREPHVWPLIRLKGLAPDEAEPRWARLRRWEMPEMPLPMGRKASS</sequence>
<dbReference type="Proteomes" id="UP001064087">
    <property type="component" value="Chromosome"/>
</dbReference>
<proteinExistence type="predicted"/>
<dbReference type="InterPro" id="IPR029058">
    <property type="entry name" value="AB_hydrolase_fold"/>
</dbReference>
<dbReference type="GO" id="GO:0016787">
    <property type="term" value="F:hydrolase activity"/>
    <property type="evidence" value="ECO:0007669"/>
    <property type="project" value="UniProtKB-KW"/>
</dbReference>
<dbReference type="SUPFAM" id="SSF53474">
    <property type="entry name" value="alpha/beta-Hydrolases"/>
    <property type="match status" value="1"/>
</dbReference>
<reference evidence="1" key="1">
    <citation type="submission" date="2022-10" db="EMBL/GenBank/DDBJ databases">
        <title>Roseovarius pelagicus sp. nov., isolated from Arctic seawater.</title>
        <authorList>
            <person name="Hong Y.W."/>
            <person name="Hwang C.Y."/>
        </authorList>
    </citation>
    <scope>NUCLEOTIDE SEQUENCE</scope>
    <source>
        <strain evidence="1">HL-MP18</strain>
    </source>
</reference>
<dbReference type="Pfam" id="PF05990">
    <property type="entry name" value="DUF900"/>
    <property type="match status" value="1"/>
</dbReference>
<evidence type="ECO:0000313" key="2">
    <source>
        <dbReference type="Proteomes" id="UP001064087"/>
    </source>
</evidence>
<organism evidence="1 2">
    <name type="scientific">Roseovarius pelagicus</name>
    <dbReference type="NCBI Taxonomy" id="2980108"/>
    <lineage>
        <taxon>Bacteria</taxon>
        <taxon>Pseudomonadati</taxon>
        <taxon>Pseudomonadota</taxon>
        <taxon>Alphaproteobacteria</taxon>
        <taxon>Rhodobacterales</taxon>
        <taxon>Roseobacteraceae</taxon>
        <taxon>Roseovarius</taxon>
    </lineage>
</organism>